<feature type="transmembrane region" description="Helical" evidence="10">
    <location>
        <begin position="534"/>
        <end position="556"/>
    </location>
</feature>
<dbReference type="AlphaFoldDB" id="A0A191MX20"/>
<feature type="transmembrane region" description="Helical" evidence="10">
    <location>
        <begin position="307"/>
        <end position="328"/>
    </location>
</feature>
<accession>A0A191MX20</accession>
<evidence type="ECO:0000256" key="2">
    <source>
        <dbReference type="ARBA" id="ARBA00007012"/>
    </source>
</evidence>
<dbReference type="SUPFAM" id="SSF55608">
    <property type="entry name" value="Homing endonucleases"/>
    <property type="match status" value="1"/>
</dbReference>
<evidence type="ECO:0000256" key="8">
    <source>
        <dbReference type="ARBA" id="ARBA00031028"/>
    </source>
</evidence>
<dbReference type="PANTHER" id="PTHR22773">
    <property type="entry name" value="NADH DEHYDROGENASE"/>
    <property type="match status" value="1"/>
</dbReference>
<feature type="signal peptide" evidence="11">
    <location>
        <begin position="1"/>
        <end position="16"/>
    </location>
</feature>
<dbReference type="InterPro" id="IPR027434">
    <property type="entry name" value="Homing_endonucl"/>
</dbReference>
<evidence type="ECO:0000256" key="6">
    <source>
        <dbReference type="ARBA" id="ARBA00022989"/>
    </source>
</evidence>
<dbReference type="GeneID" id="31078023"/>
<feature type="chain" id="PRO_5008247471" description="NADH-ubiquinone oxidoreductase chain 2" evidence="11">
    <location>
        <begin position="17"/>
        <end position="815"/>
    </location>
</feature>
<feature type="transmembrane region" description="Helical" evidence="10">
    <location>
        <begin position="123"/>
        <end position="140"/>
    </location>
</feature>
<feature type="transmembrane region" description="Helical" evidence="10">
    <location>
        <begin position="178"/>
        <end position="200"/>
    </location>
</feature>
<evidence type="ECO:0000256" key="4">
    <source>
        <dbReference type="ARBA" id="ARBA00021008"/>
    </source>
</evidence>
<geneLocation type="mitochondrion" evidence="14"/>
<comment type="similarity">
    <text evidence="2">Belongs to the complex I subunit 2 family.</text>
</comment>
<feature type="transmembrane region" description="Helical" evidence="10">
    <location>
        <begin position="372"/>
        <end position="390"/>
    </location>
</feature>
<name>A0A191MX20_9PEZI</name>
<feature type="transmembrane region" description="Helical" evidence="10">
    <location>
        <begin position="562"/>
        <end position="581"/>
    </location>
</feature>
<sequence length="815" mass="92473">MLLLSTLFLLISNAVSLRRDMAILYNRIAIIALLYAILQSLVNFSILSNGGIGLHGGLFHVTTITEVFHIFLYFISILILILTSFYPRKVWVYEYSSLKDIFMNKFLYYRTKIINKMGEHLKIIEYPLILLFIISGAVFLMSTNDFISIFLSIELQSYGLYLLSTIYRNSELSTTGGLMYFLLGGLSSCFILLGTSLLYANSGTTNLDSLYVITSISDLNNVELAEGFMPYWYNDDYINFSLLIFSIGFLFKVSAAPFHFWSPDVYDAIPTIVTTFVAIIAKISIFIFLLELVYYTNHYLLNLNWTYGLLISCLFSLIVGTVLGLTQFRIKRLFAYKSTISHLGFILLALTISSVESTQAFIFYLMQYSISNLNAFIILVTIGFSLYCYVNDNKENEELVDKNNSPVQLISQLKGYFYINPILSLSFAITIFSFVGIPPLIGFFAKQMVLSAALDNGYIFLSFIAILTSVIGAVYYLSIIKEIFFFSATPEYKLNPLLTNGEGGNTGLKGRIYVAAGKISNKNRIESIRFNHNNIVMSSPLAITISIISLIIVLFIFMNKEWLSMGTFILLFFLCVKKHFARNLLLLSNTNSLGRKLLGCAVAWTVSYTSYLTSFHSQLFGVYNRLLRTRGLIAFVYKNSAVCTSRLYSIIPQQKLRYSSKHNKILPISPWFITGFTDAEGCFNVGFQKNPNGKWYIRPLFQIKVHSRDNLLLNGIKDYFGGIGNIYITSKDSKFLVRSLDEILKIVLHFDNYPLISKKRSDFILFKQIIHKVVEGEHLSAKGLQEIVNIRSAINLGLSDSLKTIFPNTIMNTLR</sequence>
<evidence type="ECO:0000256" key="7">
    <source>
        <dbReference type="ARBA" id="ARBA00023136"/>
    </source>
</evidence>
<keyword evidence="5 10" id="KW-0812">Transmembrane</keyword>
<keyword evidence="7 10" id="KW-0472">Membrane</keyword>
<evidence type="ECO:0000256" key="10">
    <source>
        <dbReference type="SAM" id="Phobius"/>
    </source>
</evidence>
<reference evidence="14" key="1">
    <citation type="journal article" date="2016" name="PLoS ONE">
        <title>Intron Derived Size Polymorphism in the Mitochondrial Genomes of Closely Related Chrysoporthe Species.</title>
        <authorList>
            <person name="Kanzi A.M."/>
            <person name="Wingfield B.D."/>
            <person name="Steenkamp E.T."/>
            <person name="Naidoo S."/>
            <person name="van der Merwe N.A."/>
        </authorList>
    </citation>
    <scope>NUCLEOTIDE SEQUENCE</scope>
</reference>
<dbReference type="Gene3D" id="3.10.28.10">
    <property type="entry name" value="Homing endonucleases"/>
    <property type="match status" value="1"/>
</dbReference>
<feature type="transmembrane region" description="Helical" evidence="10">
    <location>
        <begin position="422"/>
        <end position="445"/>
    </location>
</feature>
<comment type="subcellular location">
    <subcellularLocation>
        <location evidence="1">Membrane</location>
        <topology evidence="1">Multi-pass membrane protein</topology>
    </subcellularLocation>
</comment>
<dbReference type="InterPro" id="IPR001750">
    <property type="entry name" value="ND/Mrp_TM"/>
</dbReference>
<feature type="domain" description="NADH:quinone oxidoreductase/Mrp antiporter transmembrane" evidence="12">
    <location>
        <begin position="144"/>
        <end position="472"/>
    </location>
</feature>
<dbReference type="Pfam" id="PF00361">
    <property type="entry name" value="Proton_antipo_M"/>
    <property type="match status" value="1"/>
</dbReference>
<evidence type="ECO:0000256" key="11">
    <source>
        <dbReference type="SAM" id="SignalP"/>
    </source>
</evidence>
<dbReference type="EC" id="7.1.1.2" evidence="3"/>
<evidence type="ECO:0000259" key="13">
    <source>
        <dbReference type="Pfam" id="PF00961"/>
    </source>
</evidence>
<keyword evidence="11" id="KW-0732">Signal</keyword>
<evidence type="ECO:0000256" key="1">
    <source>
        <dbReference type="ARBA" id="ARBA00004141"/>
    </source>
</evidence>
<dbReference type="HAMAP" id="MF_00445">
    <property type="entry name" value="NDH1_NuoN_1"/>
    <property type="match status" value="1"/>
</dbReference>
<dbReference type="GO" id="GO:0042773">
    <property type="term" value="P:ATP synthesis coupled electron transport"/>
    <property type="evidence" value="ECO:0007669"/>
    <property type="project" value="InterPro"/>
</dbReference>
<organism evidence="14">
    <name type="scientific">Chrysoporthe cubensis</name>
    <dbReference type="NCBI Taxonomy" id="305400"/>
    <lineage>
        <taxon>Eukaryota</taxon>
        <taxon>Fungi</taxon>
        <taxon>Dikarya</taxon>
        <taxon>Ascomycota</taxon>
        <taxon>Pezizomycotina</taxon>
        <taxon>Sordariomycetes</taxon>
        <taxon>Sordariomycetidae</taxon>
        <taxon>Diaporthales</taxon>
        <taxon>Cryphonectriaceae</taxon>
        <taxon>Cryphonectria-Endothia species complex</taxon>
        <taxon>Chrysoporthe</taxon>
    </lineage>
</organism>
<dbReference type="GO" id="GO:0008137">
    <property type="term" value="F:NADH dehydrogenase (ubiquinone) activity"/>
    <property type="evidence" value="ECO:0007669"/>
    <property type="project" value="UniProtKB-EC"/>
</dbReference>
<keyword evidence="14" id="KW-0560">Oxidoreductase</keyword>
<feature type="transmembrane region" description="Helical" evidence="10">
    <location>
        <begin position="457"/>
        <end position="477"/>
    </location>
</feature>
<keyword evidence="6 10" id="KW-1133">Transmembrane helix</keyword>
<gene>
    <name evidence="14" type="primary">nad2</name>
</gene>
<feature type="transmembrane region" description="Helical" evidence="10">
    <location>
        <begin position="146"/>
        <end position="166"/>
    </location>
</feature>
<evidence type="ECO:0000313" key="14">
    <source>
        <dbReference type="EMBL" id="AMX22226.1"/>
    </source>
</evidence>
<feature type="transmembrane region" description="Helical" evidence="10">
    <location>
        <begin position="67"/>
        <end position="86"/>
    </location>
</feature>
<proteinExistence type="inferred from homology"/>
<feature type="domain" description="Homing endonuclease LAGLIDADG" evidence="13">
    <location>
        <begin position="673"/>
        <end position="770"/>
    </location>
</feature>
<evidence type="ECO:0000256" key="5">
    <source>
        <dbReference type="ARBA" id="ARBA00022692"/>
    </source>
</evidence>
<evidence type="ECO:0000259" key="12">
    <source>
        <dbReference type="Pfam" id="PF00361"/>
    </source>
</evidence>
<comment type="catalytic activity">
    <reaction evidence="9">
        <text>a ubiquinone + NADH + 5 H(+)(in) = a ubiquinol + NAD(+) + 4 H(+)(out)</text>
        <dbReference type="Rhea" id="RHEA:29091"/>
        <dbReference type="Rhea" id="RHEA-COMP:9565"/>
        <dbReference type="Rhea" id="RHEA-COMP:9566"/>
        <dbReference type="ChEBI" id="CHEBI:15378"/>
        <dbReference type="ChEBI" id="CHEBI:16389"/>
        <dbReference type="ChEBI" id="CHEBI:17976"/>
        <dbReference type="ChEBI" id="CHEBI:57540"/>
        <dbReference type="ChEBI" id="CHEBI:57945"/>
        <dbReference type="EC" id="7.1.1.2"/>
    </reaction>
</comment>
<feature type="transmembrane region" description="Helical" evidence="10">
    <location>
        <begin position="593"/>
        <end position="611"/>
    </location>
</feature>
<dbReference type="Pfam" id="PF00961">
    <property type="entry name" value="LAGLIDADG_1"/>
    <property type="match status" value="1"/>
</dbReference>
<feature type="transmembrane region" description="Helical" evidence="10">
    <location>
        <begin position="237"/>
        <end position="260"/>
    </location>
</feature>
<dbReference type="GO" id="GO:0004519">
    <property type="term" value="F:endonuclease activity"/>
    <property type="evidence" value="ECO:0007669"/>
    <property type="project" value="InterPro"/>
</dbReference>
<feature type="transmembrane region" description="Helical" evidence="10">
    <location>
        <begin position="272"/>
        <end position="295"/>
    </location>
</feature>
<evidence type="ECO:0000256" key="3">
    <source>
        <dbReference type="ARBA" id="ARBA00012944"/>
    </source>
</evidence>
<dbReference type="InterPro" id="IPR004860">
    <property type="entry name" value="LAGLIDADG_dom"/>
</dbReference>
<dbReference type="GO" id="GO:0016491">
    <property type="term" value="F:oxidoreductase activity"/>
    <property type="evidence" value="ECO:0007669"/>
    <property type="project" value="UniProtKB-KW"/>
</dbReference>
<dbReference type="GO" id="GO:0016020">
    <property type="term" value="C:membrane"/>
    <property type="evidence" value="ECO:0007669"/>
    <property type="project" value="UniProtKB-SubCell"/>
</dbReference>
<dbReference type="RefSeq" id="YP_009262151.1">
    <property type="nucleotide sequence ID" value="NC_030524.1"/>
</dbReference>
<dbReference type="EMBL" id="KT380885">
    <property type="protein sequence ID" value="AMX22226.1"/>
    <property type="molecule type" value="Genomic_DNA"/>
</dbReference>
<protein>
    <recommendedName>
        <fullName evidence="4">NADH-ubiquinone oxidoreductase chain 2</fullName>
        <ecNumber evidence="3">7.1.1.2</ecNumber>
    </recommendedName>
    <alternativeName>
        <fullName evidence="8">NADH dehydrogenase subunit 2</fullName>
    </alternativeName>
</protein>
<dbReference type="InterPro" id="IPR010096">
    <property type="entry name" value="NADH-Q_OxRdtase_suN/2"/>
</dbReference>
<keyword evidence="14" id="KW-0496">Mitochondrion</keyword>
<feature type="transmembrane region" description="Helical" evidence="10">
    <location>
        <begin position="340"/>
        <end position="366"/>
    </location>
</feature>
<feature type="transmembrane region" description="Helical" evidence="10">
    <location>
        <begin position="24"/>
        <end position="46"/>
    </location>
</feature>
<evidence type="ECO:0000256" key="9">
    <source>
        <dbReference type="ARBA" id="ARBA00049551"/>
    </source>
</evidence>